<protein>
    <submittedName>
        <fullName evidence="5">M24 family metallopeptidase</fullName>
    </submittedName>
</protein>
<dbReference type="PANTHER" id="PTHR46112:SF3">
    <property type="entry name" value="AMINOPEPTIDASE YPDF"/>
    <property type="match status" value="1"/>
</dbReference>
<name>A0ABV6DU31_9BACL</name>
<dbReference type="RefSeq" id="WP_377473906.1">
    <property type="nucleotide sequence ID" value="NZ_JBHLWN010000109.1"/>
</dbReference>
<dbReference type="InterPro" id="IPR001714">
    <property type="entry name" value="Pept_M24_MAP"/>
</dbReference>
<dbReference type="Pfam" id="PF01321">
    <property type="entry name" value="Creatinase_N"/>
    <property type="match status" value="1"/>
</dbReference>
<dbReference type="InterPro" id="IPR029149">
    <property type="entry name" value="Creatin/AminoP/Spt16_N"/>
</dbReference>
<keyword evidence="2" id="KW-0378">Hydrolase</keyword>
<dbReference type="Proteomes" id="UP001589776">
    <property type="component" value="Unassembled WGS sequence"/>
</dbReference>
<dbReference type="Pfam" id="PF00557">
    <property type="entry name" value="Peptidase_M24"/>
    <property type="match status" value="1"/>
</dbReference>
<dbReference type="PRINTS" id="PR00599">
    <property type="entry name" value="MAPEPTIDASE"/>
</dbReference>
<dbReference type="CDD" id="cd01092">
    <property type="entry name" value="APP-like"/>
    <property type="match status" value="1"/>
</dbReference>
<keyword evidence="1" id="KW-0479">Metal-binding</keyword>
<evidence type="ECO:0000259" key="4">
    <source>
        <dbReference type="Pfam" id="PF01321"/>
    </source>
</evidence>
<organism evidence="5 6">
    <name type="scientific">Paenibacillus chartarius</name>
    <dbReference type="NCBI Taxonomy" id="747481"/>
    <lineage>
        <taxon>Bacteria</taxon>
        <taxon>Bacillati</taxon>
        <taxon>Bacillota</taxon>
        <taxon>Bacilli</taxon>
        <taxon>Bacillales</taxon>
        <taxon>Paenibacillaceae</taxon>
        <taxon>Paenibacillus</taxon>
    </lineage>
</organism>
<evidence type="ECO:0000256" key="1">
    <source>
        <dbReference type="ARBA" id="ARBA00022723"/>
    </source>
</evidence>
<dbReference type="InterPro" id="IPR000994">
    <property type="entry name" value="Pept_M24"/>
</dbReference>
<evidence type="ECO:0000259" key="3">
    <source>
        <dbReference type="Pfam" id="PF00557"/>
    </source>
</evidence>
<keyword evidence="6" id="KW-1185">Reference proteome</keyword>
<evidence type="ECO:0000313" key="5">
    <source>
        <dbReference type="EMBL" id="MFC0216087.1"/>
    </source>
</evidence>
<proteinExistence type="predicted"/>
<evidence type="ECO:0000313" key="6">
    <source>
        <dbReference type="Proteomes" id="UP001589776"/>
    </source>
</evidence>
<dbReference type="SUPFAM" id="SSF55920">
    <property type="entry name" value="Creatinase/aminopeptidase"/>
    <property type="match status" value="1"/>
</dbReference>
<gene>
    <name evidence="5" type="ORF">ACFFK0_27200</name>
</gene>
<dbReference type="PROSITE" id="PS00491">
    <property type="entry name" value="PROLINE_PEPTIDASE"/>
    <property type="match status" value="1"/>
</dbReference>
<dbReference type="Gene3D" id="3.90.230.10">
    <property type="entry name" value="Creatinase/methionine aminopeptidase superfamily"/>
    <property type="match status" value="1"/>
</dbReference>
<reference evidence="5 6" key="1">
    <citation type="submission" date="2024-09" db="EMBL/GenBank/DDBJ databases">
        <authorList>
            <person name="Sun Q."/>
            <person name="Mori K."/>
        </authorList>
    </citation>
    <scope>NUCLEOTIDE SEQUENCE [LARGE SCALE GENOMIC DNA]</scope>
    <source>
        <strain evidence="5 6">CCM 7759</strain>
    </source>
</reference>
<sequence length="358" mass="39759">MYVQRLERLRALMSELSVDAMLIASDVNRTYMTGFVGTAGFVVVTDRRAVLLTDFRYVTQAGQQAPDYEIVEHAAGKHMDKIHELLREEGVKRLGFEQQHVSYGAYVAYSAALQGVELVPTDRVVEKLRMIKDANELQIMQEAAELADRTFSHILTKLKPGVKELDIALEIEMFIRSNGGTSTSFDTIVASGERSALPHGRASERVLQKDEFVKLDFGAYYKGYCSDITRTVVLGKPTDKHREIYDRVLEAQLSCLNGLKPGMTGREGDALARDIIVKYGFGDNFGHGTGHSLGMEIHESPRLSTGDETVLEPGMTMTVEPGIYLPGFGGVRIEDDVVFTETGIRILTQSTKQFIILD</sequence>
<dbReference type="PANTHER" id="PTHR46112">
    <property type="entry name" value="AMINOPEPTIDASE"/>
    <property type="match status" value="1"/>
</dbReference>
<feature type="domain" description="Peptidase M24" evidence="3">
    <location>
        <begin position="139"/>
        <end position="341"/>
    </location>
</feature>
<dbReference type="Gene3D" id="3.40.350.10">
    <property type="entry name" value="Creatinase/prolidase N-terminal domain"/>
    <property type="match status" value="1"/>
</dbReference>
<dbReference type="InterPro" id="IPR050659">
    <property type="entry name" value="Peptidase_M24B"/>
</dbReference>
<comment type="caution">
    <text evidence="5">The sequence shown here is derived from an EMBL/GenBank/DDBJ whole genome shotgun (WGS) entry which is preliminary data.</text>
</comment>
<feature type="domain" description="Creatinase N-terminal" evidence="4">
    <location>
        <begin position="5"/>
        <end position="131"/>
    </location>
</feature>
<accession>A0ABV6DU31</accession>
<dbReference type="InterPro" id="IPR036005">
    <property type="entry name" value="Creatinase/aminopeptidase-like"/>
</dbReference>
<dbReference type="InterPro" id="IPR000587">
    <property type="entry name" value="Creatinase_N"/>
</dbReference>
<dbReference type="InterPro" id="IPR001131">
    <property type="entry name" value="Peptidase_M24B_aminopep-P_CS"/>
</dbReference>
<evidence type="ECO:0000256" key="2">
    <source>
        <dbReference type="ARBA" id="ARBA00022801"/>
    </source>
</evidence>
<dbReference type="EMBL" id="JBHLWN010000109">
    <property type="protein sequence ID" value="MFC0216087.1"/>
    <property type="molecule type" value="Genomic_DNA"/>
</dbReference>